<reference evidence="1 2" key="1">
    <citation type="submission" date="2016-10" db="EMBL/GenBank/DDBJ databases">
        <authorList>
            <person name="de Groot N.N."/>
        </authorList>
    </citation>
    <scope>NUCLEOTIDE SEQUENCE [LARGE SCALE GENOMIC DNA]</scope>
    <source>
        <strain evidence="1 2">DSM 1736</strain>
    </source>
</reference>
<dbReference type="InterPro" id="IPR006439">
    <property type="entry name" value="HAD-SF_hydro_IA"/>
</dbReference>
<dbReference type="SFLD" id="SFLDS00003">
    <property type="entry name" value="Haloacid_Dehalogenase"/>
    <property type="match status" value="1"/>
</dbReference>
<dbReference type="PANTHER" id="PTHR43434">
    <property type="entry name" value="PHOSPHOGLYCOLATE PHOSPHATASE"/>
    <property type="match status" value="1"/>
</dbReference>
<dbReference type="GO" id="GO:0005829">
    <property type="term" value="C:cytosol"/>
    <property type="evidence" value="ECO:0007669"/>
    <property type="project" value="TreeGrafter"/>
</dbReference>
<name>A0A1G9YPV3_9FIRM</name>
<dbReference type="InterPro" id="IPR023214">
    <property type="entry name" value="HAD_sf"/>
</dbReference>
<dbReference type="PANTHER" id="PTHR43434:SF1">
    <property type="entry name" value="PHOSPHOGLYCOLATE PHOSPHATASE"/>
    <property type="match status" value="1"/>
</dbReference>
<dbReference type="GO" id="GO:0008967">
    <property type="term" value="F:phosphoglycolate phosphatase activity"/>
    <property type="evidence" value="ECO:0007669"/>
    <property type="project" value="TreeGrafter"/>
</dbReference>
<dbReference type="InterPro" id="IPR050155">
    <property type="entry name" value="HAD-like_hydrolase_sf"/>
</dbReference>
<dbReference type="EMBL" id="FNHB01000012">
    <property type="protein sequence ID" value="SDN10533.1"/>
    <property type="molecule type" value="Genomic_DNA"/>
</dbReference>
<protein>
    <submittedName>
        <fullName evidence="1">Phosphoglycolate phosphatase</fullName>
    </submittedName>
</protein>
<dbReference type="AlphaFoldDB" id="A0A1G9YPV3"/>
<dbReference type="RefSeq" id="WP_092074707.1">
    <property type="nucleotide sequence ID" value="NZ_FNHB01000012.1"/>
</dbReference>
<dbReference type="InterPro" id="IPR036412">
    <property type="entry name" value="HAD-like_sf"/>
</dbReference>
<dbReference type="Proteomes" id="UP000214880">
    <property type="component" value="Unassembled WGS sequence"/>
</dbReference>
<sequence length="216" mass="23485">MKYSGIIFDLDGTLLDTLADLANCMNAVLSKHGLAEHEAGKYKYFVGNGMEMLVKRALTPEHAEGELARICLKELHAEYGRRWNETTKPYAGINEMLAAIEAKGLSLSVLSNKADAFTKLIIDHYFDAARFRFVYGARAGVPKKPDPVSALEIARLSGIAPADYLYLGDTGVDMQTAAAAGMYAIGAAWGFRTEAELLENGAKTIVRRPAEVLALL</sequence>
<proteinExistence type="predicted"/>
<dbReference type="Gene3D" id="3.40.50.1000">
    <property type="entry name" value="HAD superfamily/HAD-like"/>
    <property type="match status" value="1"/>
</dbReference>
<organism evidence="1 2">
    <name type="scientific">Dendrosporobacter quercicolus</name>
    <dbReference type="NCBI Taxonomy" id="146817"/>
    <lineage>
        <taxon>Bacteria</taxon>
        <taxon>Bacillati</taxon>
        <taxon>Bacillota</taxon>
        <taxon>Negativicutes</taxon>
        <taxon>Selenomonadales</taxon>
        <taxon>Sporomusaceae</taxon>
        <taxon>Dendrosporobacter</taxon>
    </lineage>
</organism>
<gene>
    <name evidence="1" type="ORF">SAMN04488502_11211</name>
</gene>
<dbReference type="InterPro" id="IPR023198">
    <property type="entry name" value="PGP-like_dom2"/>
</dbReference>
<dbReference type="PRINTS" id="PR00413">
    <property type="entry name" value="HADHALOGNASE"/>
</dbReference>
<evidence type="ECO:0000313" key="1">
    <source>
        <dbReference type="EMBL" id="SDN10533.1"/>
    </source>
</evidence>
<dbReference type="InterPro" id="IPR041492">
    <property type="entry name" value="HAD_2"/>
</dbReference>
<keyword evidence="2" id="KW-1185">Reference proteome</keyword>
<dbReference type="Gene3D" id="1.10.150.240">
    <property type="entry name" value="Putative phosphatase, domain 2"/>
    <property type="match status" value="1"/>
</dbReference>
<dbReference type="Pfam" id="PF13419">
    <property type="entry name" value="HAD_2"/>
    <property type="match status" value="1"/>
</dbReference>
<dbReference type="SUPFAM" id="SSF56784">
    <property type="entry name" value="HAD-like"/>
    <property type="match status" value="1"/>
</dbReference>
<dbReference type="OrthoDB" id="9792518at2"/>
<accession>A0A1G9YPV3</accession>
<evidence type="ECO:0000313" key="2">
    <source>
        <dbReference type="Proteomes" id="UP000214880"/>
    </source>
</evidence>
<dbReference type="STRING" id="146817.SAMN04488502_11211"/>
<dbReference type="SFLD" id="SFLDG01129">
    <property type="entry name" value="C1.5:_HAD__Beta-PGM__Phosphata"/>
    <property type="match status" value="1"/>
</dbReference>
<dbReference type="GO" id="GO:0006281">
    <property type="term" value="P:DNA repair"/>
    <property type="evidence" value="ECO:0007669"/>
    <property type="project" value="TreeGrafter"/>
</dbReference>